<evidence type="ECO:0000259" key="19">
    <source>
        <dbReference type="Pfam" id="PF12706"/>
    </source>
</evidence>
<dbReference type="GO" id="GO:0008800">
    <property type="term" value="F:beta-lactamase activity"/>
    <property type="evidence" value="ECO:0007669"/>
    <property type="project" value="UniProtKB-EC"/>
</dbReference>
<proteinExistence type="inferred from homology"/>
<dbReference type="InterPro" id="IPR036866">
    <property type="entry name" value="RibonucZ/Hydroxyglut_hydro"/>
</dbReference>
<dbReference type="Gene3D" id="3.40.50.12650">
    <property type="match status" value="1"/>
</dbReference>
<evidence type="ECO:0000256" key="1">
    <source>
        <dbReference type="ARBA" id="ARBA00001526"/>
    </source>
</evidence>
<evidence type="ECO:0000313" key="21">
    <source>
        <dbReference type="Proteomes" id="UP000288216"/>
    </source>
</evidence>
<dbReference type="SUPFAM" id="SSF56281">
    <property type="entry name" value="Metallo-hydrolase/oxidoreductase"/>
    <property type="match status" value="1"/>
</dbReference>
<dbReference type="EC" id="3.5.2.6" evidence="5"/>
<keyword evidence="6" id="KW-0158">Chromosome</keyword>
<dbReference type="Proteomes" id="UP000288216">
    <property type="component" value="Unassembled WGS sequence"/>
</dbReference>
<comment type="catalytic activity">
    <reaction evidence="1">
        <text>a beta-lactam + H2O = a substituted beta-amino acid</text>
        <dbReference type="Rhea" id="RHEA:20401"/>
        <dbReference type="ChEBI" id="CHEBI:15377"/>
        <dbReference type="ChEBI" id="CHEBI:35627"/>
        <dbReference type="ChEBI" id="CHEBI:140347"/>
        <dbReference type="EC" id="3.5.2.6"/>
    </reaction>
</comment>
<dbReference type="GO" id="GO:0006303">
    <property type="term" value="P:double-strand break repair via nonhomologous end joining"/>
    <property type="evidence" value="ECO:0007669"/>
    <property type="project" value="TreeGrafter"/>
</dbReference>
<dbReference type="InterPro" id="IPR001279">
    <property type="entry name" value="Metallo-B-lactamas"/>
</dbReference>
<dbReference type="OMA" id="NQRAWMG"/>
<keyword evidence="10" id="KW-0269">Exonuclease</keyword>
<feature type="domain" description="DNA repair metallo-beta-lactamase" evidence="18">
    <location>
        <begin position="267"/>
        <end position="299"/>
    </location>
</feature>
<dbReference type="GO" id="GO:0035312">
    <property type="term" value="F:5'-3' DNA exonuclease activity"/>
    <property type="evidence" value="ECO:0007669"/>
    <property type="project" value="TreeGrafter"/>
</dbReference>
<evidence type="ECO:0000256" key="2">
    <source>
        <dbReference type="ARBA" id="ARBA00004123"/>
    </source>
</evidence>
<reference evidence="20 21" key="1">
    <citation type="journal article" date="2018" name="Nat. Ecol. Evol.">
        <title>Shark genomes provide insights into elasmobranch evolution and the origin of vertebrates.</title>
        <authorList>
            <person name="Hara Y"/>
            <person name="Yamaguchi K"/>
            <person name="Onimaru K"/>
            <person name="Kadota M"/>
            <person name="Koyanagi M"/>
            <person name="Keeley SD"/>
            <person name="Tatsumi K"/>
            <person name="Tanaka K"/>
            <person name="Motone F"/>
            <person name="Kageyama Y"/>
            <person name="Nozu R"/>
            <person name="Adachi N"/>
            <person name="Nishimura O"/>
            <person name="Nakagawa R"/>
            <person name="Tanegashima C"/>
            <person name="Kiyatake I"/>
            <person name="Matsumoto R"/>
            <person name="Murakumo K"/>
            <person name="Nishida K"/>
            <person name="Terakita A"/>
            <person name="Kuratani S"/>
            <person name="Sato K"/>
            <person name="Hyodo S Kuraku.S."/>
        </authorList>
    </citation>
    <scope>NUCLEOTIDE SEQUENCE [LARGE SCALE GENOMIC DNA]</scope>
</reference>
<feature type="compositionally biased region" description="Basic and acidic residues" evidence="17">
    <location>
        <begin position="521"/>
        <end position="530"/>
    </location>
</feature>
<evidence type="ECO:0000256" key="6">
    <source>
        <dbReference type="ARBA" id="ARBA00022454"/>
    </source>
</evidence>
<evidence type="ECO:0000256" key="4">
    <source>
        <dbReference type="ARBA" id="ARBA00010304"/>
    </source>
</evidence>
<feature type="region of interest" description="Disordered" evidence="17">
    <location>
        <begin position="517"/>
        <end position="550"/>
    </location>
</feature>
<evidence type="ECO:0000313" key="20">
    <source>
        <dbReference type="EMBL" id="GCB61344.1"/>
    </source>
</evidence>
<evidence type="ECO:0000256" key="3">
    <source>
        <dbReference type="ARBA" id="ARBA00004574"/>
    </source>
</evidence>
<dbReference type="GO" id="GO:0000781">
    <property type="term" value="C:chromosome, telomeric region"/>
    <property type="evidence" value="ECO:0007669"/>
    <property type="project" value="UniProtKB-SubCell"/>
</dbReference>
<dbReference type="PANTHER" id="PTHR23240:SF26">
    <property type="entry name" value="5' EXONUCLEASE APOLLO"/>
    <property type="match status" value="1"/>
</dbReference>
<comment type="similarity">
    <text evidence="4">Belongs to the DNA repair metallo-beta-lactamase (DRMBL) family.</text>
</comment>
<accession>A0A401NKE6</accession>
<comment type="subcellular location">
    <subcellularLocation>
        <location evidence="3">Chromosome</location>
        <location evidence="3">Telomere</location>
    </subcellularLocation>
    <subcellularLocation>
        <location evidence="2">Nucleus</location>
    </subcellularLocation>
</comment>
<dbReference type="Pfam" id="PF07522">
    <property type="entry name" value="DRMBL"/>
    <property type="match status" value="1"/>
</dbReference>
<comment type="caution">
    <text evidence="20">The sequence shown here is derived from an EMBL/GenBank/DDBJ whole genome shotgun (WGS) entry which is preliminary data.</text>
</comment>
<evidence type="ECO:0000256" key="14">
    <source>
        <dbReference type="ARBA" id="ARBA00039555"/>
    </source>
</evidence>
<evidence type="ECO:0000256" key="13">
    <source>
        <dbReference type="ARBA" id="ARBA00023242"/>
    </source>
</evidence>
<sequence length="590" mass="67549">MNGTLIPNTPFAVDFWQVRKCSHVRLFFLSHMHSDHTSGLSSTWCRPIYCSPITAKLLRWKFQVDEIWIHPLELESHLLKLDEIGKETMTVTLIDSNHCPGSVMFLFEGYFGTVLYTADFRYTPTMFSHPPLNTQKRIDILYLDNTNCDPESMVPSRQETTEQIKAIIDAHPEHNVVIGLYNLGKESLLIELALAFKTWIVVSPRRLQMFQLLGLCDVFTSEVGAGRIQVVDQNEINRFNMVKWNQMCPTIAIIPTSRRIKIWHRDVHVIPYSDHSSFQELQEFVARLKPCTIIPVVKSKACEVYFYQYLSPFNELKQIQVPETVKRCMQENAKRNKKLLQQDFGLRTLNIPKGVVFESPEKTRQDRKITDNLAIEGVNSDTNEELIQVETNNDKIQVPAKRFQLYCNEADNLSTDGQSSDINKGKFYEKKMNKTKVPFLKEQKLKASLFGVPVKARQASLLKWYQDGKSARHHLVRQKTGNSDLHLQQSSRLLLVPAMNVNKSLAATVPCSSPDICKGQENGEPHKLEESGSASILPTDRTGKSKQSLTDESCLPAVQSRYYASLKSFDAMVEQYFKKRNKILVKNTVD</sequence>
<evidence type="ECO:0000256" key="8">
    <source>
        <dbReference type="ARBA" id="ARBA00022763"/>
    </source>
</evidence>
<keyword evidence="9" id="KW-0378">Hydrolase</keyword>
<evidence type="ECO:0000256" key="12">
    <source>
        <dbReference type="ARBA" id="ARBA00023204"/>
    </source>
</evidence>
<keyword evidence="11" id="KW-0779">Telomere</keyword>
<evidence type="ECO:0000256" key="11">
    <source>
        <dbReference type="ARBA" id="ARBA00022895"/>
    </source>
</evidence>
<dbReference type="PANTHER" id="PTHR23240">
    <property type="entry name" value="DNA CROSS-LINK REPAIR PROTEIN PSO2/SNM1-RELATED"/>
    <property type="match status" value="1"/>
</dbReference>
<dbReference type="FunFam" id="3.40.50.12650:FF:000003">
    <property type="entry name" value="DNA cross-link repair 1B"/>
    <property type="match status" value="1"/>
</dbReference>
<dbReference type="OrthoDB" id="262529at2759"/>
<evidence type="ECO:0000256" key="10">
    <source>
        <dbReference type="ARBA" id="ARBA00022839"/>
    </source>
</evidence>
<dbReference type="AlphaFoldDB" id="A0A401NKE6"/>
<evidence type="ECO:0000256" key="17">
    <source>
        <dbReference type="SAM" id="MobiDB-lite"/>
    </source>
</evidence>
<keyword evidence="21" id="KW-1185">Reference proteome</keyword>
<keyword evidence="7" id="KW-0540">Nuclease</keyword>
<gene>
    <name evidence="20" type="ORF">scyTo_0004076</name>
</gene>
<dbReference type="EMBL" id="BFAA01001176">
    <property type="protein sequence ID" value="GCB61344.1"/>
    <property type="molecule type" value="Genomic_DNA"/>
</dbReference>
<dbReference type="STRING" id="75743.A0A401NKE6"/>
<feature type="domain" description="Metallo-beta-lactamase" evidence="19">
    <location>
        <begin position="21"/>
        <end position="169"/>
    </location>
</feature>
<dbReference type="InterPro" id="IPR011084">
    <property type="entry name" value="DRMBL"/>
</dbReference>
<dbReference type="CDD" id="cd16273">
    <property type="entry name" value="SNM1A-1C-like_MBL-fold"/>
    <property type="match status" value="1"/>
</dbReference>
<keyword evidence="13" id="KW-0539">Nucleus</keyword>
<protein>
    <recommendedName>
        <fullName evidence="14">5' exonuclease Apollo</fullName>
        <ecNumber evidence="5">3.5.2.6</ecNumber>
    </recommendedName>
    <alternativeName>
        <fullName evidence="15">DNA cross-link repair 1B protein</fullName>
    </alternativeName>
    <alternativeName>
        <fullName evidence="16">SNM1 homolog B</fullName>
    </alternativeName>
</protein>
<organism evidence="20 21">
    <name type="scientific">Scyliorhinus torazame</name>
    <name type="common">Cloudy catshark</name>
    <name type="synonym">Catulus torazame</name>
    <dbReference type="NCBI Taxonomy" id="75743"/>
    <lineage>
        <taxon>Eukaryota</taxon>
        <taxon>Metazoa</taxon>
        <taxon>Chordata</taxon>
        <taxon>Craniata</taxon>
        <taxon>Vertebrata</taxon>
        <taxon>Chondrichthyes</taxon>
        <taxon>Elasmobranchii</taxon>
        <taxon>Galeomorphii</taxon>
        <taxon>Galeoidea</taxon>
        <taxon>Carcharhiniformes</taxon>
        <taxon>Scyliorhinidae</taxon>
        <taxon>Scyliorhinus</taxon>
    </lineage>
</organism>
<dbReference type="Pfam" id="PF12706">
    <property type="entry name" value="Lactamase_B_2"/>
    <property type="match status" value="1"/>
</dbReference>
<dbReference type="GO" id="GO:0000723">
    <property type="term" value="P:telomere maintenance"/>
    <property type="evidence" value="ECO:0007669"/>
    <property type="project" value="TreeGrafter"/>
</dbReference>
<evidence type="ECO:0000259" key="18">
    <source>
        <dbReference type="Pfam" id="PF07522"/>
    </source>
</evidence>
<name>A0A401NKE6_SCYTO</name>
<dbReference type="GO" id="GO:0003684">
    <property type="term" value="F:damaged DNA binding"/>
    <property type="evidence" value="ECO:0007669"/>
    <property type="project" value="TreeGrafter"/>
</dbReference>
<evidence type="ECO:0000256" key="7">
    <source>
        <dbReference type="ARBA" id="ARBA00022722"/>
    </source>
</evidence>
<evidence type="ECO:0000256" key="9">
    <source>
        <dbReference type="ARBA" id="ARBA00022801"/>
    </source>
</evidence>
<keyword evidence="12" id="KW-0234">DNA repair</keyword>
<evidence type="ECO:0000256" key="16">
    <source>
        <dbReference type="ARBA" id="ARBA00042738"/>
    </source>
</evidence>
<dbReference type="GO" id="GO:0005634">
    <property type="term" value="C:nucleus"/>
    <property type="evidence" value="ECO:0007669"/>
    <property type="project" value="UniProtKB-SubCell"/>
</dbReference>
<dbReference type="Gene3D" id="3.60.15.10">
    <property type="entry name" value="Ribonuclease Z/Hydroxyacylglutathione hydrolase-like"/>
    <property type="match status" value="1"/>
</dbReference>
<keyword evidence="8" id="KW-0227">DNA damage</keyword>
<evidence type="ECO:0000256" key="15">
    <source>
        <dbReference type="ARBA" id="ARBA00041693"/>
    </source>
</evidence>
<evidence type="ECO:0000256" key="5">
    <source>
        <dbReference type="ARBA" id="ARBA00012865"/>
    </source>
</evidence>
<dbReference type="GO" id="GO:0036297">
    <property type="term" value="P:interstrand cross-link repair"/>
    <property type="evidence" value="ECO:0007669"/>
    <property type="project" value="TreeGrafter"/>
</dbReference>